<evidence type="ECO:0000256" key="9">
    <source>
        <dbReference type="RuleBase" id="RU369108"/>
    </source>
</evidence>
<evidence type="ECO:0000256" key="4">
    <source>
        <dbReference type="ARBA" id="ARBA00022844"/>
    </source>
</evidence>
<evidence type="ECO:0000256" key="7">
    <source>
        <dbReference type="ARBA" id="ARBA00023274"/>
    </source>
</evidence>
<dbReference type="GO" id="GO:1990904">
    <property type="term" value="C:ribonucleoprotein complex"/>
    <property type="evidence" value="ECO:0007669"/>
    <property type="project" value="UniProtKB-UniRule"/>
</dbReference>
<dbReference type="Proteomes" id="UP001268423">
    <property type="component" value="Segment"/>
</dbReference>
<evidence type="ECO:0000256" key="5">
    <source>
        <dbReference type="ARBA" id="ARBA00022884"/>
    </source>
</evidence>
<evidence type="ECO:0000256" key="6">
    <source>
        <dbReference type="ARBA" id="ARBA00023086"/>
    </source>
</evidence>
<dbReference type="InterPro" id="IPR004902">
    <property type="entry name" value="Rhabdo_ncap_2"/>
</dbReference>
<dbReference type="EMBL" id="ON073823">
    <property type="protein sequence ID" value="UTN00441.1"/>
    <property type="molecule type" value="Viral_cRNA"/>
</dbReference>
<protein>
    <recommendedName>
        <fullName evidence="1 9">Nucleoprotein</fullName>
        <shortName evidence="9">NP</shortName>
        <shortName evidence="9">Protein N</shortName>
    </recommendedName>
    <alternativeName>
        <fullName evidence="8 9">Nucleocapsid protein</fullName>
    </alternativeName>
</protein>
<keyword evidence="5 9" id="KW-0694">RNA-binding</keyword>
<reference evidence="11" key="1">
    <citation type="journal article" date="2022" name="Phytopathology">
        <title>Genome characterization and pathogenicity of two new Hyptis pectinata viruses transmitted by distinct insect vectors.</title>
        <authorList>
            <person name="Reyes-Proano E."/>
            <person name="Alvarez-Quinto R."/>
            <person name="Delgado Jimenez J.A."/>
            <person name="Cornejo-Franco J.F."/>
            <person name="Mollov D."/>
            <person name="Bejerman N."/>
            <person name="Quito-Avila D."/>
        </authorList>
    </citation>
    <scope>NUCLEOTIDE SEQUENCE</scope>
    <source>
        <strain evidence="11">Prosperina</strain>
    </source>
</reference>
<evidence type="ECO:0000313" key="11">
    <source>
        <dbReference type="EMBL" id="UTN00441.1"/>
    </source>
</evidence>
<comment type="subcellular location">
    <subcellularLocation>
        <location evidence="9">Virion</location>
    </subcellularLocation>
    <subcellularLocation>
        <location evidence="9">Host cytoplasm</location>
    </subcellularLocation>
</comment>
<dbReference type="GO" id="GO:0003723">
    <property type="term" value="F:RNA binding"/>
    <property type="evidence" value="ECO:0007669"/>
    <property type="project" value="UniProtKB-UniRule"/>
</dbReference>
<dbReference type="Pfam" id="PF03216">
    <property type="entry name" value="Rhabdo_ncap_2"/>
    <property type="match status" value="1"/>
</dbReference>
<dbReference type="GO" id="GO:0030430">
    <property type="term" value="C:host cell cytoplasm"/>
    <property type="evidence" value="ECO:0007669"/>
    <property type="project" value="UniProtKB-SubCell"/>
</dbReference>
<evidence type="ECO:0000256" key="2">
    <source>
        <dbReference type="ARBA" id="ARBA00022497"/>
    </source>
</evidence>
<evidence type="ECO:0000256" key="8">
    <source>
        <dbReference type="ARBA" id="ARBA00033344"/>
    </source>
</evidence>
<keyword evidence="4 9" id="KW-0946">Virion</keyword>
<evidence type="ECO:0000256" key="3">
    <source>
        <dbReference type="ARBA" id="ARBA00022561"/>
    </source>
</evidence>
<dbReference type="GO" id="GO:0019029">
    <property type="term" value="C:helical viral capsid"/>
    <property type="evidence" value="ECO:0007669"/>
    <property type="project" value="UniProtKB-UniRule"/>
</dbReference>
<dbReference type="GO" id="GO:0019013">
    <property type="term" value="C:viral nucleocapsid"/>
    <property type="evidence" value="ECO:0007669"/>
    <property type="project" value="UniProtKB-UniRule"/>
</dbReference>
<accession>A0AAE9MPU8</accession>
<keyword evidence="9" id="KW-1035">Host cytoplasm</keyword>
<reference evidence="11" key="2">
    <citation type="submission" date="2022-03" db="EMBL/GenBank/DDBJ databases">
        <authorList>
            <person name="Reyes E."/>
            <person name="Alvarez-Quinto R.A."/>
            <person name="Cornejo-Franco J.F."/>
            <person name="Mollov D."/>
            <person name="Quito-Avila D.F."/>
        </authorList>
    </citation>
    <scope>NUCLEOTIDE SEQUENCE</scope>
    <source>
        <strain evidence="11">Prosperina</strain>
    </source>
</reference>
<comment type="subunit">
    <text evidence="9">Homomultimerizes to form the nucleocapsid. Binds to viral genomic RNA.</text>
</comment>
<evidence type="ECO:0000256" key="1">
    <source>
        <dbReference type="ARBA" id="ARBA00014389"/>
    </source>
</evidence>
<keyword evidence="6 9" id="KW-0543">Viral nucleoprotein</keyword>
<keyword evidence="3 9" id="KW-0167">Capsid protein</keyword>
<organism evidence="11 12">
    <name type="scientific">Hyptis latent virus</name>
    <dbReference type="NCBI Taxonomy" id="2963947"/>
    <lineage>
        <taxon>Viruses</taxon>
        <taxon>Riboviria</taxon>
        <taxon>Orthornavirae</taxon>
        <taxon>Negarnaviricota</taxon>
        <taxon>Haploviricotina</taxon>
        <taxon>Monjiviricetes</taxon>
        <taxon>Mononegavirales</taxon>
        <taxon>Rhabdoviridae</taxon>
        <taxon>Betarhabdovirinae</taxon>
        <taxon>Alphacytorhabdovirus</taxon>
        <taxon>Alphacytorhabdovirus hyptisis</taxon>
    </lineage>
</organism>
<sequence>MSSLTPETNYCTIFTLIHTPMSTAIRKPRRCKVIEPVFEIKRKSITSVPLNIILISQMAPRNSALAAQMRKQRENREKQPAAAVDNPSTSQVAAEENVVDVPVKTVRPPKKVGMFSDINKETISMSKSVSVWKDSEFESLNIYKIEPLNTDECVLQGAQLFSDINSDQITADTLLKLLSLAVSIRSTGNIKEHLMKSPMEVVKSDRVYTRPEAEAVIEPTVVNDEEQQEVLELFADQASQPKSKKQQKRAKKVSAKLMEINQGASTSATIVGKIANKEYQAAAYAYMAAYLMRLQCRQSDKVMSGLEVPKNRFSGFYDAGASTLDTLVPGEKSFENLRTILGRKPEVTSTWVAWVAYNENERKSMLKQDLGLLEYLAIQVFAYQGMHVVTQVFAIHQIAKCGLGDLLQQLNSKWTTTAVNVIYNIIKNYQRTDKHPERKTYWRYARVWNDGYFSQIQSKSCSQLLYLAAKTVKTMSNDEKSDPTQIFAIKDMATKMKERLDLISDKLVDMLMAVDDNDETTGDIWK</sequence>
<comment type="function">
    <text evidence="9">Encapsidates the genome, protecting it from nucleases. The encapsidated genomic RNA is termed the nucleocapsid (NC) and serves as template for viral transcription and replication.</text>
</comment>
<comment type="similarity">
    <text evidence="9">Belongs to the nucleorhabdovirus nucleocapsid protein family.</text>
</comment>
<proteinExistence type="inferred from homology"/>
<keyword evidence="7 9" id="KW-0687">Ribonucleoprotein</keyword>
<name>A0AAE9MPU8_9RHAB</name>
<feature type="region of interest" description="Disordered" evidence="10">
    <location>
        <begin position="66"/>
        <end position="89"/>
    </location>
</feature>
<evidence type="ECO:0000256" key="10">
    <source>
        <dbReference type="SAM" id="MobiDB-lite"/>
    </source>
</evidence>
<keyword evidence="12" id="KW-1185">Reference proteome</keyword>
<evidence type="ECO:0000313" key="12">
    <source>
        <dbReference type="Proteomes" id="UP001268423"/>
    </source>
</evidence>
<keyword evidence="2 9" id="KW-1139">Helical capsid protein</keyword>